<dbReference type="AlphaFoldDB" id="A0A5M4FB95"/>
<dbReference type="OrthoDB" id="3365660at2"/>
<evidence type="ECO:0000256" key="1">
    <source>
        <dbReference type="ARBA" id="ARBA00006817"/>
    </source>
</evidence>
<evidence type="ECO:0000313" key="4">
    <source>
        <dbReference type="Proteomes" id="UP000380867"/>
    </source>
</evidence>
<dbReference type="Gene3D" id="3.30.530.20">
    <property type="match status" value="1"/>
</dbReference>
<dbReference type="SUPFAM" id="SSF55961">
    <property type="entry name" value="Bet v1-like"/>
    <property type="match status" value="1"/>
</dbReference>
<dbReference type="CDD" id="cd07814">
    <property type="entry name" value="SRPBCC_CalC_Aha1-like"/>
    <property type="match status" value="1"/>
</dbReference>
<keyword evidence="4" id="KW-1185">Reference proteome</keyword>
<dbReference type="InterPro" id="IPR023393">
    <property type="entry name" value="START-like_dom_sf"/>
</dbReference>
<protein>
    <submittedName>
        <fullName evidence="3">SRPBCC domain-containing protein</fullName>
    </submittedName>
</protein>
<comment type="similarity">
    <text evidence="1">Belongs to the AHA1 family.</text>
</comment>
<dbReference type="Proteomes" id="UP000380867">
    <property type="component" value="Unassembled WGS sequence"/>
</dbReference>
<dbReference type="EMBL" id="SDPQ02000003">
    <property type="protein sequence ID" value="KAA1395624.1"/>
    <property type="molecule type" value="Genomic_DNA"/>
</dbReference>
<evidence type="ECO:0000313" key="3">
    <source>
        <dbReference type="EMBL" id="KAA1395624.1"/>
    </source>
</evidence>
<evidence type="ECO:0000259" key="2">
    <source>
        <dbReference type="Pfam" id="PF08327"/>
    </source>
</evidence>
<feature type="domain" description="Activator of Hsp90 ATPase homologue 1/2-like C-terminal" evidence="2">
    <location>
        <begin position="15"/>
        <end position="149"/>
    </location>
</feature>
<organism evidence="3 4">
    <name type="scientific">Aeromicrobium ginsengisoli</name>
    <dbReference type="NCBI Taxonomy" id="363867"/>
    <lineage>
        <taxon>Bacteria</taxon>
        <taxon>Bacillati</taxon>
        <taxon>Actinomycetota</taxon>
        <taxon>Actinomycetes</taxon>
        <taxon>Propionibacteriales</taxon>
        <taxon>Nocardioidaceae</taxon>
        <taxon>Aeromicrobium</taxon>
    </lineage>
</organism>
<dbReference type="InterPro" id="IPR013538">
    <property type="entry name" value="ASHA1/2-like_C"/>
</dbReference>
<gene>
    <name evidence="3" type="ORF">ESP70_015855</name>
</gene>
<dbReference type="Pfam" id="PF08327">
    <property type="entry name" value="AHSA1"/>
    <property type="match status" value="1"/>
</dbReference>
<reference evidence="3" key="1">
    <citation type="submission" date="2019-09" db="EMBL/GenBank/DDBJ databases">
        <authorList>
            <person name="Li J."/>
        </authorList>
    </citation>
    <scope>NUCLEOTIDE SEQUENCE [LARGE SCALE GENOMIC DNA]</scope>
    <source>
        <strain evidence="3">JCM 14732</strain>
    </source>
</reference>
<sequence>MTETTYEVNISRYFDAAPELVYRAFTDPEQLAQWFGPLMFVVPIDTVDVDVRPGGHWKLTMVGKDNPEWRAPINATFTEVVENQLIVGYETAESIPGIEDGTQMSLSIEFIPEGDGTRLELRQGPFPEQMREMSELGWSQSFYKLDALLATPAHFRNTPAEDAS</sequence>
<comment type="caution">
    <text evidence="3">The sequence shown here is derived from an EMBL/GenBank/DDBJ whole genome shotgun (WGS) entry which is preliminary data.</text>
</comment>
<proteinExistence type="inferred from homology"/>
<accession>A0A5M4FB95</accession>
<name>A0A5M4FB95_9ACTN</name>
<dbReference type="RefSeq" id="WP_149690284.1">
    <property type="nucleotide sequence ID" value="NZ_SDPQ02000003.1"/>
</dbReference>